<reference evidence="1" key="1">
    <citation type="submission" date="2020-08" db="EMBL/GenBank/DDBJ databases">
        <title>Multicomponent nature underlies the extraordinary mechanical properties of spider dragline silk.</title>
        <authorList>
            <person name="Kono N."/>
            <person name="Nakamura H."/>
            <person name="Mori M."/>
            <person name="Yoshida Y."/>
            <person name="Ohtoshi R."/>
            <person name="Malay A.D."/>
            <person name="Moran D.A.P."/>
            <person name="Tomita M."/>
            <person name="Numata K."/>
            <person name="Arakawa K."/>
        </authorList>
    </citation>
    <scope>NUCLEOTIDE SEQUENCE</scope>
</reference>
<name>A0A8X7CHH0_9ARAC</name>
<comment type="caution">
    <text evidence="1">The sequence shown here is derived from an EMBL/GenBank/DDBJ whole genome shotgun (WGS) entry which is preliminary data.</text>
</comment>
<keyword evidence="2" id="KW-1185">Reference proteome</keyword>
<dbReference type="Proteomes" id="UP000886998">
    <property type="component" value="Unassembled WGS sequence"/>
</dbReference>
<protein>
    <submittedName>
        <fullName evidence="1">Uncharacterized protein</fullName>
    </submittedName>
</protein>
<proteinExistence type="predicted"/>
<dbReference type="AlphaFoldDB" id="A0A8X7CHH0"/>
<organism evidence="1 2">
    <name type="scientific">Trichonephila inaurata madagascariensis</name>
    <dbReference type="NCBI Taxonomy" id="2747483"/>
    <lineage>
        <taxon>Eukaryota</taxon>
        <taxon>Metazoa</taxon>
        <taxon>Ecdysozoa</taxon>
        <taxon>Arthropoda</taxon>
        <taxon>Chelicerata</taxon>
        <taxon>Arachnida</taxon>
        <taxon>Araneae</taxon>
        <taxon>Araneomorphae</taxon>
        <taxon>Entelegynae</taxon>
        <taxon>Araneoidea</taxon>
        <taxon>Nephilidae</taxon>
        <taxon>Trichonephila</taxon>
        <taxon>Trichonephila inaurata</taxon>
    </lineage>
</organism>
<accession>A0A8X7CHH0</accession>
<gene>
    <name evidence="1" type="ORF">TNIN_454241</name>
</gene>
<evidence type="ECO:0000313" key="1">
    <source>
        <dbReference type="EMBL" id="GFY69138.1"/>
    </source>
</evidence>
<sequence>MAPDFCGFFGKLRTLDEADVTKHQLARRNGQSTSGEFSSVRVIQRVKTVPLCSANVCRDTLRFSQSSGLVIPCSSEAAYYPSPLKPYH</sequence>
<dbReference type="EMBL" id="BMAV01017467">
    <property type="protein sequence ID" value="GFY69138.1"/>
    <property type="molecule type" value="Genomic_DNA"/>
</dbReference>
<evidence type="ECO:0000313" key="2">
    <source>
        <dbReference type="Proteomes" id="UP000886998"/>
    </source>
</evidence>